<evidence type="ECO:0000313" key="6">
    <source>
        <dbReference type="Proteomes" id="UP000245880"/>
    </source>
</evidence>
<sequence length="282" mass="32686">MKPILEPIHLGEQRTIMGFYYAKKNFETPWHFHPQHELTYIEESVGTKFIGNYVGSYQPGELVLLRSNLPHCWKNSTQQEGLSRSVVVQWNVGVFPKVPELAPIFDMLKTASKGIIFDKQDSAPLIAQLKTFPQLEGPDLYLQLLTLLAQLAKCPYRTLSETSFTDDLPTEYSTRMAKIHDFVGAHFDRKVYLKELSDLVNMSEQSFSRFFTKMMGRSFFVFLNEYRINMAARMLLDTDDTVAQIGYACGYESLQFFHKKFGELHGITPLKYRQQYAGERYR</sequence>
<gene>
    <name evidence="5" type="ORF">CLV98_101203</name>
</gene>
<keyword evidence="3" id="KW-0804">Transcription</keyword>
<dbReference type="PANTHER" id="PTHR43280">
    <property type="entry name" value="ARAC-FAMILY TRANSCRIPTIONAL REGULATOR"/>
    <property type="match status" value="1"/>
</dbReference>
<evidence type="ECO:0000313" key="5">
    <source>
        <dbReference type="EMBL" id="PWJ60028.1"/>
    </source>
</evidence>
<dbReference type="PANTHER" id="PTHR43280:SF27">
    <property type="entry name" value="TRANSCRIPTIONAL REGULATOR MTLR"/>
    <property type="match status" value="1"/>
</dbReference>
<comment type="caution">
    <text evidence="5">The sequence shown here is derived from an EMBL/GenBank/DDBJ whole genome shotgun (WGS) entry which is preliminary data.</text>
</comment>
<dbReference type="Pfam" id="PF12833">
    <property type="entry name" value="HTH_18"/>
    <property type="match status" value="1"/>
</dbReference>
<dbReference type="InterPro" id="IPR018062">
    <property type="entry name" value="HTH_AraC-typ_CS"/>
</dbReference>
<dbReference type="Gene3D" id="1.10.10.60">
    <property type="entry name" value="Homeodomain-like"/>
    <property type="match status" value="2"/>
</dbReference>
<dbReference type="PROSITE" id="PS01124">
    <property type="entry name" value="HTH_ARAC_FAMILY_2"/>
    <property type="match status" value="1"/>
</dbReference>
<dbReference type="SUPFAM" id="SSF46689">
    <property type="entry name" value="Homeodomain-like"/>
    <property type="match status" value="2"/>
</dbReference>
<dbReference type="PROSITE" id="PS00041">
    <property type="entry name" value="HTH_ARAC_FAMILY_1"/>
    <property type="match status" value="1"/>
</dbReference>
<dbReference type="Gene3D" id="2.60.120.10">
    <property type="entry name" value="Jelly Rolls"/>
    <property type="match status" value="1"/>
</dbReference>
<dbReference type="RefSeq" id="WP_109672071.1">
    <property type="nucleotide sequence ID" value="NZ_QGDT01000001.1"/>
</dbReference>
<evidence type="ECO:0000256" key="1">
    <source>
        <dbReference type="ARBA" id="ARBA00023015"/>
    </source>
</evidence>
<feature type="domain" description="HTH araC/xylS-type" evidence="4">
    <location>
        <begin position="177"/>
        <end position="275"/>
    </location>
</feature>
<keyword evidence="1" id="KW-0805">Transcription regulation</keyword>
<dbReference type="InterPro" id="IPR014710">
    <property type="entry name" value="RmlC-like_jellyroll"/>
</dbReference>
<organism evidence="5 6">
    <name type="scientific">Dyadobacter jejuensis</name>
    <dbReference type="NCBI Taxonomy" id="1082580"/>
    <lineage>
        <taxon>Bacteria</taxon>
        <taxon>Pseudomonadati</taxon>
        <taxon>Bacteroidota</taxon>
        <taxon>Cytophagia</taxon>
        <taxon>Cytophagales</taxon>
        <taxon>Spirosomataceae</taxon>
        <taxon>Dyadobacter</taxon>
    </lineage>
</organism>
<reference evidence="5 6" key="1">
    <citation type="submission" date="2018-03" db="EMBL/GenBank/DDBJ databases">
        <title>Genomic Encyclopedia of Archaeal and Bacterial Type Strains, Phase II (KMG-II): from individual species to whole genera.</title>
        <authorList>
            <person name="Goeker M."/>
        </authorList>
    </citation>
    <scope>NUCLEOTIDE SEQUENCE [LARGE SCALE GENOMIC DNA]</scope>
    <source>
        <strain evidence="5 6">DSM 100346</strain>
    </source>
</reference>
<dbReference type="Proteomes" id="UP000245880">
    <property type="component" value="Unassembled WGS sequence"/>
</dbReference>
<evidence type="ECO:0000256" key="2">
    <source>
        <dbReference type="ARBA" id="ARBA00023125"/>
    </source>
</evidence>
<dbReference type="SUPFAM" id="SSF51182">
    <property type="entry name" value="RmlC-like cupins"/>
    <property type="match status" value="1"/>
</dbReference>
<dbReference type="InterPro" id="IPR018060">
    <property type="entry name" value="HTH_AraC"/>
</dbReference>
<dbReference type="SMART" id="SM00342">
    <property type="entry name" value="HTH_ARAC"/>
    <property type="match status" value="1"/>
</dbReference>
<proteinExistence type="predicted"/>
<dbReference type="OrthoDB" id="792101at2"/>
<dbReference type="GO" id="GO:0043565">
    <property type="term" value="F:sequence-specific DNA binding"/>
    <property type="evidence" value="ECO:0007669"/>
    <property type="project" value="InterPro"/>
</dbReference>
<protein>
    <submittedName>
        <fullName evidence="5">AraC-like DNA-binding protein</fullName>
    </submittedName>
</protein>
<dbReference type="EMBL" id="QGDT01000001">
    <property type="protein sequence ID" value="PWJ60028.1"/>
    <property type="molecule type" value="Genomic_DNA"/>
</dbReference>
<evidence type="ECO:0000256" key="3">
    <source>
        <dbReference type="ARBA" id="ARBA00023163"/>
    </source>
</evidence>
<dbReference type="GO" id="GO:0003700">
    <property type="term" value="F:DNA-binding transcription factor activity"/>
    <property type="evidence" value="ECO:0007669"/>
    <property type="project" value="InterPro"/>
</dbReference>
<dbReference type="InterPro" id="IPR011051">
    <property type="entry name" value="RmlC_Cupin_sf"/>
</dbReference>
<keyword evidence="6" id="KW-1185">Reference proteome</keyword>
<evidence type="ECO:0000259" key="4">
    <source>
        <dbReference type="PROSITE" id="PS01124"/>
    </source>
</evidence>
<accession>A0A316AR98</accession>
<keyword evidence="2 5" id="KW-0238">DNA-binding</keyword>
<dbReference type="AlphaFoldDB" id="A0A316AR98"/>
<name>A0A316AR98_9BACT</name>
<dbReference type="InterPro" id="IPR009057">
    <property type="entry name" value="Homeodomain-like_sf"/>
</dbReference>